<dbReference type="Pfam" id="PF12900">
    <property type="entry name" value="Pyridox_ox_2"/>
    <property type="match status" value="1"/>
</dbReference>
<comment type="caution">
    <text evidence="3">The sequence shown here is derived from an EMBL/GenBank/DDBJ whole genome shotgun (WGS) entry which is preliminary data.</text>
</comment>
<dbReference type="Gene3D" id="1.10.260.40">
    <property type="entry name" value="lambda repressor-like DNA-binding domains"/>
    <property type="match status" value="1"/>
</dbReference>
<proteinExistence type="predicted"/>
<evidence type="ECO:0000259" key="2">
    <source>
        <dbReference type="PROSITE" id="PS50943"/>
    </source>
</evidence>
<dbReference type="InterPro" id="IPR012349">
    <property type="entry name" value="Split_barrel_FMN-bd"/>
</dbReference>
<dbReference type="InterPro" id="IPR024747">
    <property type="entry name" value="Pyridox_Oxase-rel"/>
</dbReference>
<name>A0ABT5Z169_9ACTN</name>
<dbReference type="Gene3D" id="2.30.110.10">
    <property type="entry name" value="Electron Transport, Fmn-binding Protein, Chain A"/>
    <property type="match status" value="1"/>
</dbReference>
<reference evidence="3 4" key="1">
    <citation type="submission" date="2023-03" db="EMBL/GenBank/DDBJ databases">
        <title>Draft genome sequence of type strain Streptomyces ferralitis JCM 14344.</title>
        <authorList>
            <person name="Klaysubun C."/>
            <person name="Duangmal K."/>
        </authorList>
    </citation>
    <scope>NUCLEOTIDE SEQUENCE [LARGE SCALE GENOMIC DNA]</scope>
    <source>
        <strain evidence="3 4">JCM 14344</strain>
    </source>
</reference>
<keyword evidence="4" id="KW-1185">Reference proteome</keyword>
<dbReference type="EMBL" id="JARHTQ010000010">
    <property type="protein sequence ID" value="MDF2257508.1"/>
    <property type="molecule type" value="Genomic_DNA"/>
</dbReference>
<dbReference type="PROSITE" id="PS50943">
    <property type="entry name" value="HTH_CROC1"/>
    <property type="match status" value="1"/>
</dbReference>
<dbReference type="Pfam" id="PF01381">
    <property type="entry name" value="HTH_3"/>
    <property type="match status" value="1"/>
</dbReference>
<sequence length="247" mass="26451">MASAMRTGADANGRTFGGTSVHGEGMPPEDSASASSRGDTMATRASVRRQQLGMTQEELAGRAGMSVAYLRQLEKASGDFDTAALMRLAAALEMPYEELMAGRRDAPPGQRTAAVHPVLMRLSEHECWERLGTHGIGRLGLSSGTGPMVLPVNFLVDARTIVYRTDPEGAAAVAAGDQLAFETDHIDEQLRNGWSVLITGTADHIIDPDIVHALADRPGARPWAGGRRDLWIRIVPSEVSGRLIRSV</sequence>
<dbReference type="RefSeq" id="WP_275815553.1">
    <property type="nucleotide sequence ID" value="NZ_BAAANM010000001.1"/>
</dbReference>
<dbReference type="Proteomes" id="UP001220022">
    <property type="component" value="Unassembled WGS sequence"/>
</dbReference>
<dbReference type="InterPro" id="IPR001387">
    <property type="entry name" value="Cro/C1-type_HTH"/>
</dbReference>
<accession>A0ABT5Z169</accession>
<feature type="domain" description="HTH cro/C1-type" evidence="2">
    <location>
        <begin position="49"/>
        <end position="99"/>
    </location>
</feature>
<feature type="region of interest" description="Disordered" evidence="1">
    <location>
        <begin position="1"/>
        <end position="43"/>
    </location>
</feature>
<evidence type="ECO:0000313" key="3">
    <source>
        <dbReference type="EMBL" id="MDF2257508.1"/>
    </source>
</evidence>
<dbReference type="SUPFAM" id="SSF47413">
    <property type="entry name" value="lambda repressor-like DNA-binding domains"/>
    <property type="match status" value="1"/>
</dbReference>
<gene>
    <name evidence="3" type="ORF">P2L57_17790</name>
</gene>
<protein>
    <submittedName>
        <fullName evidence="3">Pyridoxamine 5'-phosphate oxidase family protein</fullName>
    </submittedName>
</protein>
<dbReference type="SUPFAM" id="SSF50475">
    <property type="entry name" value="FMN-binding split barrel"/>
    <property type="match status" value="1"/>
</dbReference>
<dbReference type="CDD" id="cd00093">
    <property type="entry name" value="HTH_XRE"/>
    <property type="match status" value="1"/>
</dbReference>
<evidence type="ECO:0000313" key="4">
    <source>
        <dbReference type="Proteomes" id="UP001220022"/>
    </source>
</evidence>
<evidence type="ECO:0000256" key="1">
    <source>
        <dbReference type="SAM" id="MobiDB-lite"/>
    </source>
</evidence>
<organism evidence="3 4">
    <name type="scientific">Streptantibioticus ferralitis</name>
    <dbReference type="NCBI Taxonomy" id="236510"/>
    <lineage>
        <taxon>Bacteria</taxon>
        <taxon>Bacillati</taxon>
        <taxon>Actinomycetota</taxon>
        <taxon>Actinomycetes</taxon>
        <taxon>Kitasatosporales</taxon>
        <taxon>Streptomycetaceae</taxon>
        <taxon>Streptantibioticus</taxon>
    </lineage>
</organism>
<dbReference type="InterPro" id="IPR010982">
    <property type="entry name" value="Lambda_DNA-bd_dom_sf"/>
</dbReference>
<dbReference type="SMART" id="SM00530">
    <property type="entry name" value="HTH_XRE"/>
    <property type="match status" value="1"/>
</dbReference>